<gene>
    <name evidence="2" type="ORF">J2X07_002441</name>
</gene>
<feature type="transmembrane region" description="Helical" evidence="1">
    <location>
        <begin position="32"/>
        <end position="49"/>
    </location>
</feature>
<protein>
    <submittedName>
        <fullName evidence="2">Zn-dependent protease with chaperone function</fullName>
    </submittedName>
</protein>
<dbReference type="GO" id="GO:0006508">
    <property type="term" value="P:proteolysis"/>
    <property type="evidence" value="ECO:0007669"/>
    <property type="project" value="UniProtKB-KW"/>
</dbReference>
<feature type="transmembrane region" description="Helical" evidence="1">
    <location>
        <begin position="61"/>
        <end position="82"/>
    </location>
</feature>
<accession>A0ABU1U1U6</accession>
<dbReference type="GO" id="GO:0008233">
    <property type="term" value="F:peptidase activity"/>
    <property type="evidence" value="ECO:0007669"/>
    <property type="project" value="UniProtKB-KW"/>
</dbReference>
<proteinExistence type="predicted"/>
<organism evidence="2 3">
    <name type="scientific">Fictibacillus barbaricus</name>
    <dbReference type="NCBI Taxonomy" id="182136"/>
    <lineage>
        <taxon>Bacteria</taxon>
        <taxon>Bacillati</taxon>
        <taxon>Bacillota</taxon>
        <taxon>Bacilli</taxon>
        <taxon>Bacillales</taxon>
        <taxon>Fictibacillaceae</taxon>
        <taxon>Fictibacillus</taxon>
    </lineage>
</organism>
<reference evidence="2 3" key="1">
    <citation type="submission" date="2023-07" db="EMBL/GenBank/DDBJ databases">
        <title>Sorghum-associated microbial communities from plants grown in Nebraska, USA.</title>
        <authorList>
            <person name="Schachtman D."/>
        </authorList>
    </citation>
    <scope>NUCLEOTIDE SEQUENCE [LARGE SCALE GENOMIC DNA]</scope>
    <source>
        <strain evidence="2 3">BE211</strain>
    </source>
</reference>
<keyword evidence="2" id="KW-0378">Hydrolase</keyword>
<evidence type="ECO:0000256" key="1">
    <source>
        <dbReference type="SAM" id="Phobius"/>
    </source>
</evidence>
<dbReference type="Proteomes" id="UP001258181">
    <property type="component" value="Unassembled WGS sequence"/>
</dbReference>
<comment type="caution">
    <text evidence="2">The sequence shown here is derived from an EMBL/GenBank/DDBJ whole genome shotgun (WGS) entry which is preliminary data.</text>
</comment>
<evidence type="ECO:0000313" key="2">
    <source>
        <dbReference type="EMBL" id="MDR7073455.1"/>
    </source>
</evidence>
<evidence type="ECO:0000313" key="3">
    <source>
        <dbReference type="Proteomes" id="UP001258181"/>
    </source>
</evidence>
<name>A0ABU1U1U6_9BACL</name>
<dbReference type="EMBL" id="JAVDWA010000003">
    <property type="protein sequence ID" value="MDR7073455.1"/>
    <property type="molecule type" value="Genomic_DNA"/>
</dbReference>
<keyword evidence="3" id="KW-1185">Reference proteome</keyword>
<sequence>MNKFFFSLLLLMNLIYIADFLINFGLFPLGRLWLALFIFSFILSIVFLWRSRKEPHYNPYLSIALLVTSFSCIGTYFFQYFLTNLMG</sequence>
<keyword evidence="1" id="KW-0812">Transmembrane</keyword>
<feature type="transmembrane region" description="Helical" evidence="1">
    <location>
        <begin position="5"/>
        <end position="26"/>
    </location>
</feature>
<keyword evidence="2" id="KW-0645">Protease</keyword>
<keyword evidence="1" id="KW-0472">Membrane</keyword>
<keyword evidence="1" id="KW-1133">Transmembrane helix</keyword>